<dbReference type="Proteomes" id="UP000662200">
    <property type="component" value="Unassembled WGS sequence"/>
</dbReference>
<feature type="chain" id="PRO_5035281219" evidence="3">
    <location>
        <begin position="30"/>
        <end position="1284"/>
    </location>
</feature>
<feature type="region of interest" description="Disordered" evidence="2">
    <location>
        <begin position="30"/>
        <end position="58"/>
    </location>
</feature>
<reference evidence="4" key="2">
    <citation type="submission" date="2020-09" db="EMBL/GenBank/DDBJ databases">
        <authorList>
            <person name="Sun Q."/>
            <person name="Ohkuma M."/>
        </authorList>
    </citation>
    <scope>NUCLEOTIDE SEQUENCE</scope>
    <source>
        <strain evidence="4">JCM 3091</strain>
    </source>
</reference>
<feature type="coiled-coil region" evidence="1">
    <location>
        <begin position="904"/>
        <end position="973"/>
    </location>
</feature>
<name>A0A8J3BPJ2_9ACTN</name>
<dbReference type="RefSeq" id="WP_189115369.1">
    <property type="nucleotide sequence ID" value="NZ_BMQC01000014.1"/>
</dbReference>
<evidence type="ECO:0000256" key="2">
    <source>
        <dbReference type="SAM" id="MobiDB-lite"/>
    </source>
</evidence>
<feature type="compositionally biased region" description="Basic and acidic residues" evidence="2">
    <location>
        <begin position="426"/>
        <end position="560"/>
    </location>
</feature>
<protein>
    <submittedName>
        <fullName evidence="4">Uncharacterized protein</fullName>
    </submittedName>
</protein>
<evidence type="ECO:0000313" key="5">
    <source>
        <dbReference type="Proteomes" id="UP000662200"/>
    </source>
</evidence>
<dbReference type="EMBL" id="BMQC01000014">
    <property type="protein sequence ID" value="GGK38726.1"/>
    <property type="molecule type" value="Genomic_DNA"/>
</dbReference>
<evidence type="ECO:0000256" key="1">
    <source>
        <dbReference type="SAM" id="Coils"/>
    </source>
</evidence>
<feature type="signal peptide" evidence="3">
    <location>
        <begin position="1"/>
        <end position="29"/>
    </location>
</feature>
<reference evidence="4" key="1">
    <citation type="journal article" date="2014" name="Int. J. Syst. Evol. Microbiol.">
        <title>Complete genome sequence of Corynebacterium casei LMG S-19264T (=DSM 44701T), isolated from a smear-ripened cheese.</title>
        <authorList>
            <consortium name="US DOE Joint Genome Institute (JGI-PGF)"/>
            <person name="Walter F."/>
            <person name="Albersmeier A."/>
            <person name="Kalinowski J."/>
            <person name="Ruckert C."/>
        </authorList>
    </citation>
    <scope>NUCLEOTIDE SEQUENCE</scope>
    <source>
        <strain evidence="4">JCM 3091</strain>
    </source>
</reference>
<proteinExistence type="predicted"/>
<feature type="compositionally biased region" description="Pro residues" evidence="2">
    <location>
        <begin position="30"/>
        <end position="40"/>
    </location>
</feature>
<feature type="compositionally biased region" description="Basic and acidic residues" evidence="2">
    <location>
        <begin position="396"/>
        <end position="417"/>
    </location>
</feature>
<feature type="region of interest" description="Disordered" evidence="2">
    <location>
        <begin position="393"/>
        <end position="560"/>
    </location>
</feature>
<accession>A0A8J3BPJ2</accession>
<organism evidence="4 5">
    <name type="scientific">Pilimelia terevasa</name>
    <dbReference type="NCBI Taxonomy" id="53372"/>
    <lineage>
        <taxon>Bacteria</taxon>
        <taxon>Bacillati</taxon>
        <taxon>Actinomycetota</taxon>
        <taxon>Actinomycetes</taxon>
        <taxon>Micromonosporales</taxon>
        <taxon>Micromonosporaceae</taxon>
        <taxon>Pilimelia</taxon>
    </lineage>
</organism>
<keyword evidence="3" id="KW-0732">Signal</keyword>
<keyword evidence="1" id="KW-0175">Coiled coil</keyword>
<gene>
    <name evidence="4" type="ORF">GCM10010124_34430</name>
</gene>
<evidence type="ECO:0000256" key="3">
    <source>
        <dbReference type="SAM" id="SignalP"/>
    </source>
</evidence>
<keyword evidence="5" id="KW-1185">Reference proteome</keyword>
<sequence length="1284" mass="134885">MRLVLWKRPAAAALIGVLAVGLTALPAPAAPTPSVTPPAPTNVEIPASMPRFTPQPRRGDMDPIKYQIMVMHIETDPEPEIRDAARAALDAGPAAVDDFLYRGGYDRAKVAVDARKRRDDQVARDKIAPMRGTGGDVFNAEVERVLAPNATPGDRKAFLGYGAEIARGRDGALAADRAARRQILRSRVQLLAGLPAAENPHVVKDAADALVAGDAAVEAFLTTGFPLAAAADAQIRANLLREREAELKAIEEASDLAQRSALANRARADLITAHGAGVRAVRLGANSMTLAATHARRAAQILAAKGPLSEIELTRVATATEVAAAGGFAGDAERAALTAAHAAKVLVDVQLEYGKDWADMAKGLHLASVAVHQATVTAQHAVDATIATHRALGHAGEAEARRKEAARWRQQAQEHARAGRALAGAARREADAAEGAARRAGEQRIRAESERDRAWEHARAAQAKRDEARDHAEEAAQWRAEAQRARGDAEKAHSRARTEGDRAAHARAGAEHEEECARAARIRADDQTRKAGEGSDRAAEAERRATAARDDARDAGRERDLARARAAGLRAKAQKLPVEQGRDEALKAAAAADGDADDAEAAAARAADHAQQATNAAAGARGAAIETERAAARARHAADQARAAAAGADDAASAAESEAAAAHAAARRSDAAAAAATREEVKAGTHARNAEALSQQAATRAVQALWAADRVRAEAAAAAHEAASAAAQAESAIRSAAAARESASAAVIPASDAIKLLMPFTGQDLGIEFATEVASLAESISLELADAADQRAREAERAALAAQQSADQAGGEIREAYQAAADAAKASAEAAAHSARAKRAAAHAAAEARRARAAAADANAADRTARAAAAEARELANAAAASAAAAGLDAGRAAQLAADAGRIAQKAEDDAQAAKGAAARAQEQARQAREAAIRAEEQAKAAVEFAKQADQHGKDAQKEVEQLEAEIRAMQDNDLLSAFAPPTADQLQDLRDYLEPAQFANFETVLALADGGVMVFLENYGKDLLTGYLSDFVEQLKQCSQGKILDCLLTIIDLLPVGRILGALKITYRVGKTIHTFMKATAKYRNKIRDAFKKVDRCKRGLIKDLAGEFTGVRDLRSAAKKRCRTPDGACADDSRRAPGKLACLTLYHGTSRIAADRILVDGPDVTASKRNTDFCRGMYLTRIKTQAAAWRGGVVVTFKIPTAKFTSLDGLRLNTNSTALPTLVRSCRTTGQGPIGRDYTEGPMLKNIGGFLSGKESPEWFGNQLAFHSPKAQEVLDESMVND</sequence>
<evidence type="ECO:0000313" key="4">
    <source>
        <dbReference type="EMBL" id="GGK38726.1"/>
    </source>
</evidence>
<feature type="region of interest" description="Disordered" evidence="2">
    <location>
        <begin position="671"/>
        <end position="692"/>
    </location>
</feature>
<comment type="caution">
    <text evidence="4">The sequence shown here is derived from an EMBL/GenBank/DDBJ whole genome shotgun (WGS) entry which is preliminary data.</text>
</comment>